<dbReference type="InterPro" id="IPR012677">
    <property type="entry name" value="Nucleotide-bd_a/b_plait_sf"/>
</dbReference>
<feature type="coiled-coil region" evidence="13">
    <location>
        <begin position="769"/>
        <end position="796"/>
    </location>
</feature>
<keyword evidence="16" id="KW-1185">Reference proteome</keyword>
<comment type="similarity">
    <text evidence="2 12">Belongs to the YME2 family.</text>
</comment>
<evidence type="ECO:0000256" key="5">
    <source>
        <dbReference type="ARBA" id="ARBA00022792"/>
    </source>
</evidence>
<keyword evidence="12" id="KW-0507">mRNA processing</keyword>
<evidence type="ECO:0000256" key="7">
    <source>
        <dbReference type="ARBA" id="ARBA00022989"/>
    </source>
</evidence>
<evidence type="ECO:0000313" key="16">
    <source>
        <dbReference type="Proteomes" id="UP000886653"/>
    </source>
</evidence>
<dbReference type="EMBL" id="MU167282">
    <property type="protein sequence ID" value="KAG0145143.1"/>
    <property type="molecule type" value="Genomic_DNA"/>
</dbReference>
<dbReference type="InterPro" id="IPR018850">
    <property type="entry name" value="Mt_escape_2_C"/>
</dbReference>
<evidence type="ECO:0000256" key="6">
    <source>
        <dbReference type="ARBA" id="ARBA00022946"/>
    </source>
</evidence>
<evidence type="ECO:0000259" key="14">
    <source>
        <dbReference type="PROSITE" id="PS50102"/>
    </source>
</evidence>
<keyword evidence="13" id="KW-0175">Coiled coil</keyword>
<gene>
    <name evidence="15" type="ORF">CROQUDRAFT_64258</name>
</gene>
<evidence type="ECO:0000256" key="2">
    <source>
        <dbReference type="ARBA" id="ARBA00010320"/>
    </source>
</evidence>
<dbReference type="GO" id="GO:0003723">
    <property type="term" value="F:RNA binding"/>
    <property type="evidence" value="ECO:0007669"/>
    <property type="project" value="UniProtKB-UniRule"/>
</dbReference>
<dbReference type="GO" id="GO:0006397">
    <property type="term" value="P:mRNA processing"/>
    <property type="evidence" value="ECO:0007669"/>
    <property type="project" value="UniProtKB-UniRule"/>
</dbReference>
<dbReference type="AlphaFoldDB" id="A0A9P6NJF9"/>
<evidence type="ECO:0000256" key="10">
    <source>
        <dbReference type="ARBA" id="ARBA00025276"/>
    </source>
</evidence>
<dbReference type="PROSITE" id="PS50102">
    <property type="entry name" value="RRM"/>
    <property type="match status" value="1"/>
</dbReference>
<dbReference type="PANTHER" id="PTHR32198">
    <property type="entry name" value="MITOCHONDRIAL ESCAPE PROTEIN 2"/>
    <property type="match status" value="1"/>
</dbReference>
<evidence type="ECO:0000256" key="8">
    <source>
        <dbReference type="ARBA" id="ARBA00023128"/>
    </source>
</evidence>
<dbReference type="PANTHER" id="PTHR32198:SF2">
    <property type="entry name" value="MITOCHONDRIAL ESCAPE PROTEIN 2"/>
    <property type="match status" value="1"/>
</dbReference>
<evidence type="ECO:0000256" key="3">
    <source>
        <dbReference type="ARBA" id="ARBA00020222"/>
    </source>
</evidence>
<evidence type="ECO:0000256" key="9">
    <source>
        <dbReference type="ARBA" id="ARBA00023136"/>
    </source>
</evidence>
<dbReference type="InterPro" id="IPR035979">
    <property type="entry name" value="RBD_domain_sf"/>
</dbReference>
<keyword evidence="5 12" id="KW-0999">Mitochondrion inner membrane</keyword>
<comment type="subcellular location">
    <subcellularLocation>
        <location evidence="1 12">Mitochondrion inner membrane</location>
        <topology evidence="1 12">Single-pass membrane protein</topology>
    </subcellularLocation>
</comment>
<comment type="function">
    <text evidence="10 12">Plays a role in maintaining the mitochondrial genome and in controlling the mtDNA escape. Involved in the regulation of mtDNA nucleotide structure and number. May have a dispensable role in early maturation of pre-rRNA.</text>
</comment>
<dbReference type="Proteomes" id="UP000886653">
    <property type="component" value="Unassembled WGS sequence"/>
</dbReference>
<evidence type="ECO:0000256" key="13">
    <source>
        <dbReference type="SAM" id="Coils"/>
    </source>
</evidence>
<protein>
    <recommendedName>
        <fullName evidence="3 12">Mitochondrial escape protein 2</fullName>
    </recommendedName>
</protein>
<feature type="domain" description="RRM" evidence="14">
    <location>
        <begin position="149"/>
        <end position="226"/>
    </location>
</feature>
<sequence length="799" mass="91227">MLRCLSTQTTTTNRTPMRMASTSSIYLSGLYPIRFSPFDLRHYLFRREPKTILNRIQKNLEIPNDIRIKNLFPRYIDGGAIIEIENLIIKDDRDEKTFKKKEFELLDLLLKKFDRVEHFIPWWMGGVKCKAYIVKGKPWLEDLDHFPNRIIHIGFEQGPELSQEDLYNLIRPFGRIKSIEILNSKESTNKIAKITLDKTRTATIIRNCLHGYKFNSTILRISYAPRIKSNIFKNWITSHPRIFLPFLVLFLGGISYTFFNPIRTFFIKSKLSGTFDFHQYQLVNWIEKETLNKLSFLTSIDKDENSDNDLGASIVEKERIDALEQLSGWISGLPETFVVVSGPKGSGKSALVEETIQARKNVMRVDCEKICKGGINERSRVTVLAKEIGYFPYFGFLGTINHLIDIGSVGLIGQKAGFESSIESEIRQTLDLAEIALANVAERISKKERLSITADHLSEKEQSLNVVGADGGYGEIPVVVLKGFYTKKASKDDYLWDELADWASRLIEKKIAHVIFISENVGIGKPLSKALSSRAMNLIHLTDASPDSALQYIARQMSRPEDRMMILNPNNACLISKLGGRLTELEKLIEKIQAGIALEVAVEEIVVRSMMEIKKKCVKDGESGEGGKWTREQVWELVRALDEKDELKWHSTVVDMFNGDESVLYALEDTDLITIVHRDIGGSVIRIGKPVYRSAIRRLLTEDITFTAYQDRLLYLKKLKKVEDEINQKIEELIELAKLFPFIDSIGSNSSWSLGLTNGKLPVEIRWKIKKVLQRLKVLESEVDRWEGAVEEAKRKLKG</sequence>
<reference evidence="15" key="1">
    <citation type="submission" date="2013-11" db="EMBL/GenBank/DDBJ databases">
        <title>Genome sequence of the fusiform rust pathogen reveals effectors for host alternation and coevolution with pine.</title>
        <authorList>
            <consortium name="DOE Joint Genome Institute"/>
            <person name="Smith K."/>
            <person name="Pendleton A."/>
            <person name="Kubisiak T."/>
            <person name="Anderson C."/>
            <person name="Salamov A."/>
            <person name="Aerts A."/>
            <person name="Riley R."/>
            <person name="Clum A."/>
            <person name="Lindquist E."/>
            <person name="Ence D."/>
            <person name="Campbell M."/>
            <person name="Kronenberg Z."/>
            <person name="Feau N."/>
            <person name="Dhillon B."/>
            <person name="Hamelin R."/>
            <person name="Burleigh J."/>
            <person name="Smith J."/>
            <person name="Yandell M."/>
            <person name="Nelson C."/>
            <person name="Grigoriev I."/>
            <person name="Davis J."/>
        </authorList>
    </citation>
    <scope>NUCLEOTIDE SEQUENCE</scope>
    <source>
        <strain evidence="15">G11</strain>
    </source>
</reference>
<keyword evidence="6" id="KW-0809">Transit peptide</keyword>
<dbReference type="GO" id="GO:0005743">
    <property type="term" value="C:mitochondrial inner membrane"/>
    <property type="evidence" value="ECO:0007669"/>
    <property type="project" value="UniProtKB-SubCell"/>
</dbReference>
<dbReference type="Pfam" id="PF10443">
    <property type="entry name" value="RNA12"/>
    <property type="match status" value="1"/>
</dbReference>
<evidence type="ECO:0000256" key="11">
    <source>
        <dbReference type="PROSITE-ProRule" id="PRU00176"/>
    </source>
</evidence>
<evidence type="ECO:0000256" key="4">
    <source>
        <dbReference type="ARBA" id="ARBA00022692"/>
    </source>
</evidence>
<comment type="caution">
    <text evidence="15">The sequence shown here is derived from an EMBL/GenBank/DDBJ whole genome shotgun (WGS) entry which is preliminary data.</text>
</comment>
<evidence type="ECO:0000256" key="1">
    <source>
        <dbReference type="ARBA" id="ARBA00004434"/>
    </source>
</evidence>
<dbReference type="InterPro" id="IPR039627">
    <property type="entry name" value="Yme2_C"/>
</dbReference>
<evidence type="ECO:0000256" key="12">
    <source>
        <dbReference type="RuleBase" id="RU367108"/>
    </source>
</evidence>
<evidence type="ECO:0000313" key="15">
    <source>
        <dbReference type="EMBL" id="KAG0145143.1"/>
    </source>
</evidence>
<organism evidence="15 16">
    <name type="scientific">Cronartium quercuum f. sp. fusiforme G11</name>
    <dbReference type="NCBI Taxonomy" id="708437"/>
    <lineage>
        <taxon>Eukaryota</taxon>
        <taxon>Fungi</taxon>
        <taxon>Dikarya</taxon>
        <taxon>Basidiomycota</taxon>
        <taxon>Pucciniomycotina</taxon>
        <taxon>Pucciniomycetes</taxon>
        <taxon>Pucciniales</taxon>
        <taxon>Coleosporiaceae</taxon>
        <taxon>Cronartium</taxon>
    </lineage>
</organism>
<keyword evidence="11 12" id="KW-0694">RNA-binding</keyword>
<keyword evidence="7 12" id="KW-1133">Transmembrane helix</keyword>
<feature type="transmembrane region" description="Helical" evidence="12">
    <location>
        <begin position="242"/>
        <end position="259"/>
    </location>
</feature>
<name>A0A9P6NJF9_9BASI</name>
<keyword evidence="8 12" id="KW-0496">Mitochondrion</keyword>
<keyword evidence="9 12" id="KW-0472">Membrane</keyword>
<dbReference type="Pfam" id="PF00076">
    <property type="entry name" value="RRM_1"/>
    <property type="match status" value="1"/>
</dbReference>
<dbReference type="OrthoDB" id="10267654at2759"/>
<accession>A0A9P6NJF9</accession>
<dbReference type="InterPro" id="IPR000504">
    <property type="entry name" value="RRM_dom"/>
</dbReference>
<keyword evidence="4 12" id="KW-0812">Transmembrane</keyword>
<dbReference type="Gene3D" id="3.30.70.330">
    <property type="match status" value="1"/>
</dbReference>
<proteinExistence type="inferred from homology"/>
<dbReference type="SUPFAM" id="SSF54928">
    <property type="entry name" value="RNA-binding domain, RBD"/>
    <property type="match status" value="1"/>
</dbReference>